<evidence type="ECO:0008006" key="3">
    <source>
        <dbReference type="Google" id="ProtNLM"/>
    </source>
</evidence>
<proteinExistence type="predicted"/>
<dbReference type="InterPro" id="IPR008969">
    <property type="entry name" value="CarboxyPept-like_regulatory"/>
</dbReference>
<keyword evidence="2" id="KW-1185">Reference proteome</keyword>
<accession>A0A5C6U2Q0</accession>
<sequence>MPLAGVTVAVQGRSDSGSSAITDADGRVALTAGVGVDVVLRLSKPGYTDQVKRLSLPGAAGSDASFQASLMPRAAPQTLADAAAGGTLGRSDGAGVVLPPAALVDAATGAAVTGPVQVTLTPVDVNAAAVAAFPGRFEGVNGDGSTTPIVSFGTTEFLFSQGGRPLQLKPGARATIRLPLYASLELGGAALAVGGKLPLWSLDERSAQWINEGQGALVADAASPTGLVMQAEVGHFSWWNADKGYTPYRPKPKCINDVPGQYDSIFEQATLCKMLAEMDRPIPAQGSAAPGTAGRPWP</sequence>
<dbReference type="AlphaFoldDB" id="A0A5C6U2Q0"/>
<reference evidence="1 2" key="1">
    <citation type="submission" date="2019-08" db="EMBL/GenBank/DDBJ databases">
        <authorList>
            <person name="Khan S.A."/>
            <person name="Jeon C.O."/>
            <person name="Jeong S.E."/>
        </authorList>
    </citation>
    <scope>NUCLEOTIDE SEQUENCE [LARGE SCALE GENOMIC DNA]</scope>
    <source>
        <strain evidence="2">IMCC1728</strain>
    </source>
</reference>
<dbReference type="SUPFAM" id="SSF49464">
    <property type="entry name" value="Carboxypeptidase regulatory domain-like"/>
    <property type="match status" value="1"/>
</dbReference>
<evidence type="ECO:0000313" key="2">
    <source>
        <dbReference type="Proteomes" id="UP000321832"/>
    </source>
</evidence>
<gene>
    <name evidence="1" type="ORF">FSC37_20965</name>
</gene>
<protein>
    <recommendedName>
        <fullName evidence="3">Carboxypeptidase regulatory-like domain-containing protein</fullName>
    </recommendedName>
</protein>
<name>A0A5C6U2Q0_9BURK</name>
<organism evidence="1 2">
    <name type="scientific">Piscinibacter aquaticus</name>
    <dbReference type="NCBI Taxonomy" id="392597"/>
    <lineage>
        <taxon>Bacteria</taxon>
        <taxon>Pseudomonadati</taxon>
        <taxon>Pseudomonadota</taxon>
        <taxon>Betaproteobacteria</taxon>
        <taxon>Burkholderiales</taxon>
        <taxon>Sphaerotilaceae</taxon>
        <taxon>Piscinibacter</taxon>
    </lineage>
</organism>
<comment type="caution">
    <text evidence="1">The sequence shown here is derived from an EMBL/GenBank/DDBJ whole genome shotgun (WGS) entry which is preliminary data.</text>
</comment>
<dbReference type="Proteomes" id="UP000321832">
    <property type="component" value="Unassembled WGS sequence"/>
</dbReference>
<evidence type="ECO:0000313" key="1">
    <source>
        <dbReference type="EMBL" id="TXC67273.1"/>
    </source>
</evidence>
<dbReference type="EMBL" id="VOPW01000001">
    <property type="protein sequence ID" value="TXC67273.1"/>
    <property type="molecule type" value="Genomic_DNA"/>
</dbReference>